<proteinExistence type="predicted"/>
<comment type="caution">
    <text evidence="1">The sequence shown here is derived from an EMBL/GenBank/DDBJ whole genome shotgun (WGS) entry which is preliminary data.</text>
</comment>
<protein>
    <submittedName>
        <fullName evidence="1">Uncharacterized protein</fullName>
    </submittedName>
</protein>
<organism evidence="1 2">
    <name type="scientific">Exophiala sideris</name>
    <dbReference type="NCBI Taxonomy" id="1016849"/>
    <lineage>
        <taxon>Eukaryota</taxon>
        <taxon>Fungi</taxon>
        <taxon>Dikarya</taxon>
        <taxon>Ascomycota</taxon>
        <taxon>Pezizomycotina</taxon>
        <taxon>Eurotiomycetes</taxon>
        <taxon>Chaetothyriomycetidae</taxon>
        <taxon>Chaetothyriales</taxon>
        <taxon>Herpotrichiellaceae</taxon>
        <taxon>Exophiala</taxon>
    </lineage>
</organism>
<dbReference type="Proteomes" id="UP001345691">
    <property type="component" value="Unassembled WGS sequence"/>
</dbReference>
<reference evidence="1 2" key="1">
    <citation type="submission" date="2023-08" db="EMBL/GenBank/DDBJ databases">
        <title>Black Yeasts Isolated from many extreme environments.</title>
        <authorList>
            <person name="Coleine C."/>
            <person name="Stajich J.E."/>
            <person name="Selbmann L."/>
        </authorList>
    </citation>
    <scope>NUCLEOTIDE SEQUENCE [LARGE SCALE GENOMIC DNA]</scope>
    <source>
        <strain evidence="1 2">CCFEE 6328</strain>
    </source>
</reference>
<evidence type="ECO:0000313" key="2">
    <source>
        <dbReference type="Proteomes" id="UP001345691"/>
    </source>
</evidence>
<name>A0ABR0J8C5_9EURO</name>
<keyword evidence="2" id="KW-1185">Reference proteome</keyword>
<gene>
    <name evidence="1" type="ORF">LTR69_006755</name>
</gene>
<evidence type="ECO:0000313" key="1">
    <source>
        <dbReference type="EMBL" id="KAK5058350.1"/>
    </source>
</evidence>
<sequence>MGIDLDRVELRVNALCGGFLDLHYTSDDWALEQSESFWSNIVDPDLAKEFPDTLKRLSELRRIHYQSKVSFMHRTAQEYFDSKSGRQLLQDHILSESELIARRSRYVPISVILTTTMSLEPAQLIWNLPTADTVNVFKSPKTKCMKDRLLEMEDACGKIMSLVKGKVDFVRHQWAFYEGTDRLDCAKSFLRHASLAYVEHKLRATGMINNARYLTDMLRLIASDTRGPHRLGADPNAMILGPHRKAPSIDMTIWQHLLLDFHRRLGDKEGKGRLIYPWLEADADVYASTLCRLCSKDGSYGDLSTAHRCPGNGFLIYEERVLCRLEWYHDIFDCLISQGDLNHLQRRPVLFLPRDGWFVLSDIDLSRLHILKDIQSLTEDQLYYDTFTIEVDYYELVIELHDSDCYSSKQQHEVFPNGYDAFRAAGWSDGDLQGLSIEPELLQRTYNTRVHETRHGARNLLG</sequence>
<dbReference type="EMBL" id="JAVRRF010000014">
    <property type="protein sequence ID" value="KAK5058350.1"/>
    <property type="molecule type" value="Genomic_DNA"/>
</dbReference>
<accession>A0ABR0J8C5</accession>